<feature type="modified residue" description="4-aspartylphosphate" evidence="2">
    <location>
        <position position="651"/>
    </location>
</feature>
<dbReference type="PANTHER" id="PTHR43719">
    <property type="entry name" value="TWO-COMPONENT HISTIDINE KINASE"/>
    <property type="match status" value="1"/>
</dbReference>
<dbReference type="InterPro" id="IPR011006">
    <property type="entry name" value="CheY-like_superfamily"/>
</dbReference>
<dbReference type="Pfam" id="PF00072">
    <property type="entry name" value="Response_reg"/>
    <property type="match status" value="1"/>
</dbReference>
<evidence type="ECO:0000313" key="5">
    <source>
        <dbReference type="EMBL" id="KAF2074410.1"/>
    </source>
</evidence>
<dbReference type="InterPro" id="IPR050956">
    <property type="entry name" value="2C_system_His_kinase"/>
</dbReference>
<comment type="caution">
    <text evidence="5">The sequence shown here is derived from an EMBL/GenBank/DDBJ whole genome shotgun (WGS) entry which is preliminary data.</text>
</comment>
<dbReference type="GO" id="GO:0000160">
    <property type="term" value="P:phosphorelay signal transduction system"/>
    <property type="evidence" value="ECO:0007669"/>
    <property type="project" value="InterPro"/>
</dbReference>
<dbReference type="PROSITE" id="PS50110">
    <property type="entry name" value="RESPONSE_REGULATORY"/>
    <property type="match status" value="1"/>
</dbReference>
<dbReference type="EMBL" id="AJWJ01000148">
    <property type="protein sequence ID" value="KAF2074410.1"/>
    <property type="molecule type" value="Genomic_DNA"/>
</dbReference>
<evidence type="ECO:0000256" key="3">
    <source>
        <dbReference type="SAM" id="MobiDB-lite"/>
    </source>
</evidence>
<reference evidence="5" key="1">
    <citation type="submission" date="2020-01" db="EMBL/GenBank/DDBJ databases">
        <title>Development of genomics and gene disruption for Polysphondylium violaceum indicates a role for the polyketide synthase stlB in stalk morphogenesis.</title>
        <authorList>
            <person name="Narita B."/>
            <person name="Kawabe Y."/>
            <person name="Kin K."/>
            <person name="Saito T."/>
            <person name="Gibbs R."/>
            <person name="Kuspa A."/>
            <person name="Muzny D."/>
            <person name="Queller D."/>
            <person name="Richards S."/>
            <person name="Strassman J."/>
            <person name="Sucgang R."/>
            <person name="Worley K."/>
            <person name="Schaap P."/>
        </authorList>
    </citation>
    <scope>NUCLEOTIDE SEQUENCE</scope>
    <source>
        <strain evidence="5">QSvi11</strain>
    </source>
</reference>
<dbReference type="OrthoDB" id="10266508at2759"/>
<feature type="region of interest" description="Disordered" evidence="3">
    <location>
        <begin position="384"/>
        <end position="404"/>
    </location>
</feature>
<proteinExistence type="predicted"/>
<feature type="compositionally biased region" description="Polar residues" evidence="3">
    <location>
        <begin position="230"/>
        <end position="239"/>
    </location>
</feature>
<dbReference type="PANTHER" id="PTHR43719:SF53">
    <property type="entry name" value="HYBRID SIGNAL TRANSDUCTION HISTIDINE KINASE M-RELATED"/>
    <property type="match status" value="1"/>
</dbReference>
<dbReference type="InterPro" id="IPR001789">
    <property type="entry name" value="Sig_transdc_resp-reg_receiver"/>
</dbReference>
<dbReference type="SUPFAM" id="SSF52172">
    <property type="entry name" value="CheY-like"/>
    <property type="match status" value="1"/>
</dbReference>
<feature type="domain" description="Response regulatory" evidence="4">
    <location>
        <begin position="597"/>
        <end position="719"/>
    </location>
</feature>
<dbReference type="AlphaFoldDB" id="A0A8J4PVI5"/>
<dbReference type="CDD" id="cd17546">
    <property type="entry name" value="REC_hyHK_CKI1_RcsC-like"/>
    <property type="match status" value="1"/>
</dbReference>
<accession>A0A8J4PVI5</accession>
<sequence>MATNKIVAILIDNKNKVIKDINNLFIQMDIIDTLCISSTTLVESFESKNQNYLNPILESHPKIQINSSSSSSSSNSNSSGDDLIILAYIGLPTNTGDLSASDIQFLTQCISSLQEGLNQFQKRIHGLVVCTNTPTPSVTHTRRIEKILASKLFKSYWCVSDTPPRNIESFQQILSLIYPNNKLISPSPNSPSIKENNSSNSTSDNNNPSPIQSPMCIDKLKSPLINYNFNVNHQSKNNHSGGGNKAGSNSEDNDQERILPVYKTILSTEEPQQTLPSPPLHPVAMNIPSPTTVAPLSTPNFSSNYNERLLNNINLRKYSPIDTNQNITIVTPPQQSQQQPILINNNSNTSKSDLLSILNDDYKSPLLPFPNSLTTKELLNQQQQFDQQQQQQQQQQQEEQQQQQLVNEIEQKPPLDEILINSNNNGMTQSTTSAAATTNNIISELENNCSSKQKQKNMFEGIPFFKRNDDISSTSTASGSTSCASLDQDNCLNYRNRRSLLPTLGKIDQITKQLISNTYKTNQEGYSFSQTASIALPTNMVVATIQSSKSNNGSNNNNSGSTDGSPCSSPQSSLSYYIQNEAGSSPILGSSNGYGPDVMVVEDNDLNAGFLLKLLEKFGVLNARCLWVTDGLQAVQSFKSSRNPFRLILMDLFMPIMDGYEATNIIRQLEGDFKHTPIVTVTANVTKGAKEKCLTSGFDGYIAKPIRADELKHVVDRYVHFLNLNK</sequence>
<dbReference type="Gene3D" id="3.40.50.2300">
    <property type="match status" value="1"/>
</dbReference>
<feature type="region of interest" description="Disordered" evidence="3">
    <location>
        <begin position="230"/>
        <end position="255"/>
    </location>
</feature>
<feature type="region of interest" description="Disordered" evidence="3">
    <location>
        <begin position="547"/>
        <end position="572"/>
    </location>
</feature>
<evidence type="ECO:0000313" key="6">
    <source>
        <dbReference type="Proteomes" id="UP000695562"/>
    </source>
</evidence>
<name>A0A8J4PVI5_9MYCE</name>
<protein>
    <recommendedName>
        <fullName evidence="4">Response regulatory domain-containing protein</fullName>
    </recommendedName>
</protein>
<evidence type="ECO:0000259" key="4">
    <source>
        <dbReference type="PROSITE" id="PS50110"/>
    </source>
</evidence>
<keyword evidence="1 2" id="KW-0597">Phosphoprotein</keyword>
<feature type="region of interest" description="Disordered" evidence="3">
    <location>
        <begin position="187"/>
        <end position="215"/>
    </location>
</feature>
<evidence type="ECO:0000256" key="1">
    <source>
        <dbReference type="ARBA" id="ARBA00022553"/>
    </source>
</evidence>
<gene>
    <name evidence="5" type="ORF">CYY_004266</name>
</gene>
<keyword evidence="6" id="KW-1185">Reference proteome</keyword>
<feature type="compositionally biased region" description="Low complexity" evidence="3">
    <location>
        <begin position="196"/>
        <end position="209"/>
    </location>
</feature>
<dbReference type="SMART" id="SM00448">
    <property type="entry name" value="REC"/>
    <property type="match status" value="1"/>
</dbReference>
<organism evidence="5 6">
    <name type="scientific">Polysphondylium violaceum</name>
    <dbReference type="NCBI Taxonomy" id="133409"/>
    <lineage>
        <taxon>Eukaryota</taxon>
        <taxon>Amoebozoa</taxon>
        <taxon>Evosea</taxon>
        <taxon>Eumycetozoa</taxon>
        <taxon>Dictyostelia</taxon>
        <taxon>Dictyosteliales</taxon>
        <taxon>Dictyosteliaceae</taxon>
        <taxon>Polysphondylium</taxon>
    </lineage>
</organism>
<evidence type="ECO:0000256" key="2">
    <source>
        <dbReference type="PROSITE-ProRule" id="PRU00169"/>
    </source>
</evidence>
<dbReference type="Proteomes" id="UP000695562">
    <property type="component" value="Unassembled WGS sequence"/>
</dbReference>